<proteinExistence type="predicted"/>
<reference evidence="1" key="1">
    <citation type="submission" date="2022-05" db="EMBL/GenBank/DDBJ databases">
        <title>Chromosome-level genome of Chaenocephalus aceratus.</title>
        <authorList>
            <person name="Park H."/>
        </authorList>
    </citation>
    <scope>NUCLEOTIDE SEQUENCE</scope>
    <source>
        <strain evidence="1">KU_202001</strain>
    </source>
</reference>
<sequence>MTHNNCHHCNLDLQSTVILTYILDCNKYILTFECDFCFTTTDPTMPCGDVVNCMLH</sequence>
<evidence type="ECO:0000313" key="2">
    <source>
        <dbReference type="Proteomes" id="UP001057452"/>
    </source>
</evidence>
<organism evidence="1 2">
    <name type="scientific">Chaenocephalus aceratus</name>
    <name type="common">Blackfin icefish</name>
    <name type="synonym">Chaenichthys aceratus</name>
    <dbReference type="NCBI Taxonomy" id="36190"/>
    <lineage>
        <taxon>Eukaryota</taxon>
        <taxon>Metazoa</taxon>
        <taxon>Chordata</taxon>
        <taxon>Craniata</taxon>
        <taxon>Vertebrata</taxon>
        <taxon>Euteleostomi</taxon>
        <taxon>Actinopterygii</taxon>
        <taxon>Neopterygii</taxon>
        <taxon>Teleostei</taxon>
        <taxon>Neoteleostei</taxon>
        <taxon>Acanthomorphata</taxon>
        <taxon>Eupercaria</taxon>
        <taxon>Perciformes</taxon>
        <taxon>Notothenioidei</taxon>
        <taxon>Channichthyidae</taxon>
        <taxon>Chaenocephalus</taxon>
    </lineage>
</organism>
<dbReference type="Proteomes" id="UP001057452">
    <property type="component" value="Chromosome 9"/>
</dbReference>
<evidence type="ECO:0000313" key="1">
    <source>
        <dbReference type="EMBL" id="KAI4820524.1"/>
    </source>
</evidence>
<protein>
    <submittedName>
        <fullName evidence="1">Uncharacterized protein</fullName>
    </submittedName>
</protein>
<comment type="caution">
    <text evidence="1">The sequence shown here is derived from an EMBL/GenBank/DDBJ whole genome shotgun (WGS) entry which is preliminary data.</text>
</comment>
<name>A0ACB9X2W5_CHAAC</name>
<dbReference type="EMBL" id="CM043793">
    <property type="protein sequence ID" value="KAI4820524.1"/>
    <property type="molecule type" value="Genomic_DNA"/>
</dbReference>
<keyword evidence="2" id="KW-1185">Reference proteome</keyword>
<accession>A0ACB9X2W5</accession>
<gene>
    <name evidence="1" type="ORF">KUCAC02_028498</name>
</gene>